<evidence type="ECO:0000256" key="6">
    <source>
        <dbReference type="ARBA" id="ARBA00022801"/>
    </source>
</evidence>
<dbReference type="Pfam" id="PF03732">
    <property type="entry name" value="Retrotrans_gag"/>
    <property type="match status" value="1"/>
</dbReference>
<dbReference type="Pfam" id="PF17917">
    <property type="entry name" value="RT_RNaseH"/>
    <property type="match status" value="1"/>
</dbReference>
<dbReference type="Proteomes" id="UP000265520">
    <property type="component" value="Unassembled WGS sequence"/>
</dbReference>
<dbReference type="InterPro" id="IPR050951">
    <property type="entry name" value="Retrovirus_Pol_polyprotein"/>
</dbReference>
<name>A0A392M0G4_9FABA</name>
<dbReference type="InterPro" id="IPR001969">
    <property type="entry name" value="Aspartic_peptidase_AS"/>
</dbReference>
<dbReference type="InterPro" id="IPR043128">
    <property type="entry name" value="Rev_trsase/Diguanyl_cyclase"/>
</dbReference>
<dbReference type="PROSITE" id="PS00141">
    <property type="entry name" value="ASP_PROTEASE"/>
    <property type="match status" value="1"/>
</dbReference>
<feature type="domain" description="Retrotransposon gag" evidence="9">
    <location>
        <begin position="4"/>
        <end position="93"/>
    </location>
</feature>
<dbReference type="GO" id="GO:0006508">
    <property type="term" value="P:proteolysis"/>
    <property type="evidence" value="ECO:0007669"/>
    <property type="project" value="InterPro"/>
</dbReference>
<keyword evidence="12" id="KW-1185">Reference proteome</keyword>
<dbReference type="Gene3D" id="3.30.70.270">
    <property type="match status" value="3"/>
</dbReference>
<feature type="compositionally biased region" description="Acidic residues" evidence="8">
    <location>
        <begin position="119"/>
        <end position="128"/>
    </location>
</feature>
<organism evidence="11 12">
    <name type="scientific">Trifolium medium</name>
    <dbReference type="NCBI Taxonomy" id="97028"/>
    <lineage>
        <taxon>Eukaryota</taxon>
        <taxon>Viridiplantae</taxon>
        <taxon>Streptophyta</taxon>
        <taxon>Embryophyta</taxon>
        <taxon>Tracheophyta</taxon>
        <taxon>Spermatophyta</taxon>
        <taxon>Magnoliopsida</taxon>
        <taxon>eudicotyledons</taxon>
        <taxon>Gunneridae</taxon>
        <taxon>Pentapetalae</taxon>
        <taxon>rosids</taxon>
        <taxon>fabids</taxon>
        <taxon>Fabales</taxon>
        <taxon>Fabaceae</taxon>
        <taxon>Papilionoideae</taxon>
        <taxon>50 kb inversion clade</taxon>
        <taxon>NPAAA clade</taxon>
        <taxon>Hologalegina</taxon>
        <taxon>IRL clade</taxon>
        <taxon>Trifolieae</taxon>
        <taxon>Trifolium</taxon>
    </lineage>
</organism>
<protein>
    <recommendedName>
        <fullName evidence="1">RNA-directed DNA polymerase</fullName>
        <ecNumber evidence="1">2.7.7.49</ecNumber>
    </recommendedName>
</protein>
<dbReference type="Gene3D" id="1.10.340.70">
    <property type="match status" value="1"/>
</dbReference>
<keyword evidence="5" id="KW-0255">Endonuclease</keyword>
<dbReference type="Gene3D" id="3.10.10.10">
    <property type="entry name" value="HIV Type 1 Reverse Transcriptase, subunit A, domain 1"/>
    <property type="match status" value="1"/>
</dbReference>
<dbReference type="AlphaFoldDB" id="A0A392M0G4"/>
<evidence type="ECO:0000259" key="9">
    <source>
        <dbReference type="Pfam" id="PF03732"/>
    </source>
</evidence>
<feature type="compositionally biased region" description="Basic and acidic residues" evidence="8">
    <location>
        <begin position="129"/>
        <end position="144"/>
    </location>
</feature>
<feature type="region of interest" description="Disordered" evidence="8">
    <location>
        <begin position="119"/>
        <end position="212"/>
    </location>
</feature>
<dbReference type="SUPFAM" id="SSF56672">
    <property type="entry name" value="DNA/RNA polymerases"/>
    <property type="match status" value="1"/>
</dbReference>
<keyword evidence="3" id="KW-0548">Nucleotidyltransferase</keyword>
<dbReference type="EC" id="2.7.7.49" evidence="1"/>
<comment type="caution">
    <text evidence="11">The sequence shown here is derived from an EMBL/GenBank/DDBJ whole genome shotgun (WGS) entry which is preliminary data.</text>
</comment>
<gene>
    <name evidence="11" type="ORF">A2U01_0001519</name>
</gene>
<keyword evidence="4" id="KW-0540">Nuclease</keyword>
<dbReference type="InterPro" id="IPR043502">
    <property type="entry name" value="DNA/RNA_pol_sf"/>
</dbReference>
<accession>A0A392M0G4</accession>
<keyword evidence="7" id="KW-0695">RNA-directed DNA polymerase</keyword>
<feature type="non-terminal residue" evidence="11">
    <location>
        <position position="929"/>
    </location>
</feature>
<dbReference type="EMBL" id="LXQA010001436">
    <property type="protein sequence ID" value="MCH80746.1"/>
    <property type="molecule type" value="Genomic_DNA"/>
</dbReference>
<evidence type="ECO:0000256" key="7">
    <source>
        <dbReference type="ARBA" id="ARBA00022918"/>
    </source>
</evidence>
<dbReference type="GO" id="GO:0004519">
    <property type="term" value="F:endonuclease activity"/>
    <property type="evidence" value="ECO:0007669"/>
    <property type="project" value="UniProtKB-KW"/>
</dbReference>
<dbReference type="Pfam" id="PF08284">
    <property type="entry name" value="RVP_2"/>
    <property type="match status" value="1"/>
</dbReference>
<feature type="compositionally biased region" description="Low complexity" evidence="8">
    <location>
        <begin position="182"/>
        <end position="197"/>
    </location>
</feature>
<dbReference type="CDD" id="cd01647">
    <property type="entry name" value="RT_LTR"/>
    <property type="match status" value="1"/>
</dbReference>
<dbReference type="Gene3D" id="2.40.70.10">
    <property type="entry name" value="Acid Proteases"/>
    <property type="match status" value="1"/>
</dbReference>
<reference evidence="11 12" key="1">
    <citation type="journal article" date="2018" name="Front. Plant Sci.">
        <title>Red Clover (Trifolium pratense) and Zigzag Clover (T. medium) - A Picture of Genomic Similarities and Differences.</title>
        <authorList>
            <person name="Dluhosova J."/>
            <person name="Istvanek J."/>
            <person name="Nedelnik J."/>
            <person name="Repkova J."/>
        </authorList>
    </citation>
    <scope>NUCLEOTIDE SEQUENCE [LARGE SCALE GENOMIC DNA]</scope>
    <source>
        <strain evidence="12">cv. 10/8</strain>
        <tissue evidence="11">Leaf</tissue>
    </source>
</reference>
<evidence type="ECO:0000256" key="5">
    <source>
        <dbReference type="ARBA" id="ARBA00022759"/>
    </source>
</evidence>
<evidence type="ECO:0000313" key="11">
    <source>
        <dbReference type="EMBL" id="MCH80746.1"/>
    </source>
</evidence>
<dbReference type="InterPro" id="IPR041373">
    <property type="entry name" value="RT_RNaseH"/>
</dbReference>
<feature type="domain" description="Reverse transcriptase RNase H-like" evidence="10">
    <location>
        <begin position="708"/>
        <end position="806"/>
    </location>
</feature>
<dbReference type="InterPro" id="IPR021109">
    <property type="entry name" value="Peptidase_aspartic_dom_sf"/>
</dbReference>
<dbReference type="InterPro" id="IPR005162">
    <property type="entry name" value="Retrotrans_gag_dom"/>
</dbReference>
<evidence type="ECO:0000256" key="3">
    <source>
        <dbReference type="ARBA" id="ARBA00022695"/>
    </source>
</evidence>
<dbReference type="FunFam" id="3.30.70.270:FF:000020">
    <property type="entry name" value="Transposon Tf2-6 polyprotein-like Protein"/>
    <property type="match status" value="1"/>
</dbReference>
<evidence type="ECO:0000256" key="8">
    <source>
        <dbReference type="SAM" id="MobiDB-lite"/>
    </source>
</evidence>
<dbReference type="SUPFAM" id="SSF50630">
    <property type="entry name" value="Acid proteases"/>
    <property type="match status" value="1"/>
</dbReference>
<dbReference type="GO" id="GO:0004190">
    <property type="term" value="F:aspartic-type endopeptidase activity"/>
    <property type="evidence" value="ECO:0007669"/>
    <property type="project" value="InterPro"/>
</dbReference>
<dbReference type="CDD" id="cd09274">
    <property type="entry name" value="RNase_HI_RT_Ty3"/>
    <property type="match status" value="1"/>
</dbReference>
<evidence type="ECO:0000256" key="1">
    <source>
        <dbReference type="ARBA" id="ARBA00012493"/>
    </source>
</evidence>
<feature type="compositionally biased region" description="Polar residues" evidence="8">
    <location>
        <begin position="150"/>
        <end position="181"/>
    </location>
</feature>
<sequence>MKVKLARLSMEGSTIHWFNLLLETEDELSWVKLKKELIARYGGRRLENPFEELSTLRQTGSVEEFVEAFELLSSQVGRLPEEQYLGYFMSGLKAQIRRRVRTLNPSTRMQMMRIAKDVEEELKEEDDEGERRFGKKLAGDRMGRSDWYGPNSQSKNRYGSNPAQKDSKNSSQPGWSNPSQKSGSIASNANSSSSLASTGRKNESDTRSNSWKGIRSIHSDELAERRAKGLCFKCGGKYHPTLHKCPEKALRVLILGEGETVNDDGEIIAMDGELSDIEEELEVECKSMGVLGSMGGQRTMKIEGKIAEVNVLVLIDSGATHNFISPQVTTALGLNITPMAEKHIKLGDGHKIVSKGVCRDVKMQLGPIQVVVDAWVLELGGLDMVLGVSWLSTLGKVVMDWKTLSMQFMQGNQVVKLQGQGNNHGSYLNSFLGNRHSEWSTEWWWAQHQQMEAITTVVPEDIEVILKQFSGVFKECIQLPPERTKVHHIKLSPGHDSINVRPYRYPHHQKEEIEKQVSELLQAGVIQPSMSAYSSPVILVKKKDKSWRMCVDYRALNKATIPDKYPIPIVDELLDELKNVKEHQDHLSQVLSVLQTNCFVANQAKCKFGCKQIDYLGHIISGDGVAVDPEKIKCMIDWPEPKSVKGVRGFLGLTGYYRKFIKDYGKLVKPLTELTKKDNFMWGIDAKEAFQLMKTIMSSPPILILPNFDIPFEVECDAAGRGIGAVLMQKKQPIAYFSKALSEGNLAKSVYEKELMALVLCIQHWRHYLLGRQFTVFTDHKSLKHFLQQRVTSPDQQGWLAKLLGYQFEVKYKPGLENKAADALSRCYDEAELSTLFSYPTWVDSKKLLDEVAQDNEIQSLILAVQSDPDGKPGYCVKNGVLFYHGRLVISQSSPSIPLLLEEFHCTPTGGHSGFLRTYRRLAENLYWV</sequence>
<dbReference type="CDD" id="cd00303">
    <property type="entry name" value="retropepsin_like"/>
    <property type="match status" value="1"/>
</dbReference>
<evidence type="ECO:0000259" key="10">
    <source>
        <dbReference type="Pfam" id="PF17917"/>
    </source>
</evidence>
<dbReference type="PANTHER" id="PTHR37984">
    <property type="entry name" value="PROTEIN CBG26694"/>
    <property type="match status" value="1"/>
</dbReference>
<keyword evidence="6" id="KW-0378">Hydrolase</keyword>
<dbReference type="GO" id="GO:0003964">
    <property type="term" value="F:RNA-directed DNA polymerase activity"/>
    <property type="evidence" value="ECO:0007669"/>
    <property type="project" value="UniProtKB-KW"/>
</dbReference>
<evidence type="ECO:0000256" key="2">
    <source>
        <dbReference type="ARBA" id="ARBA00022679"/>
    </source>
</evidence>
<keyword evidence="2" id="KW-0808">Transferase</keyword>
<proteinExistence type="predicted"/>
<evidence type="ECO:0000313" key="12">
    <source>
        <dbReference type="Proteomes" id="UP000265520"/>
    </source>
</evidence>
<dbReference type="PANTHER" id="PTHR37984:SF5">
    <property type="entry name" value="PROTEIN NYNRIN-LIKE"/>
    <property type="match status" value="1"/>
</dbReference>
<evidence type="ECO:0000256" key="4">
    <source>
        <dbReference type="ARBA" id="ARBA00022722"/>
    </source>
</evidence>